<dbReference type="InterPro" id="IPR003848">
    <property type="entry name" value="DUF218"/>
</dbReference>
<protein>
    <submittedName>
        <fullName evidence="2">YdcF family protein</fullName>
    </submittedName>
</protein>
<evidence type="ECO:0000313" key="3">
    <source>
        <dbReference type="Proteomes" id="UP000284250"/>
    </source>
</evidence>
<dbReference type="InterPro" id="IPR014729">
    <property type="entry name" value="Rossmann-like_a/b/a_fold"/>
</dbReference>
<dbReference type="CDD" id="cd06259">
    <property type="entry name" value="YdcF-like"/>
    <property type="match status" value="1"/>
</dbReference>
<evidence type="ECO:0000313" key="2">
    <source>
        <dbReference type="EMBL" id="RIY13472.1"/>
    </source>
</evidence>
<dbReference type="PANTHER" id="PTHR30336">
    <property type="entry name" value="INNER MEMBRANE PROTEIN, PROBABLE PERMEASE"/>
    <property type="match status" value="1"/>
</dbReference>
<name>A0A418R7Y1_9BACT</name>
<sequence length="189" mass="21294">MMNRRKRAKYVLTGLVLWLLVHTLVVVAEGLQSPSAAADVAVVLGNKVNEDGTLSERLVQRLRCGLGLYRSGQVKQLIVSGGLGKEGFYEGEKMKQYLVEQGVPAADILVDNQGNSTRQTVVNVLSLRDSLHFSSLIVVSQYYHLTRTKMLFRQAGFRFVSSASPWYFEWRDLYSLAREFVAYYQHLSG</sequence>
<reference evidence="2 3" key="1">
    <citation type="submission" date="2018-09" db="EMBL/GenBank/DDBJ databases">
        <authorList>
            <person name="Zeman M."/>
            <person name="Pardy F."/>
        </authorList>
    </citation>
    <scope>NUCLEOTIDE SEQUENCE [LARGE SCALE GENOMIC DNA]</scope>
    <source>
        <strain evidence="2 3">CCM 8852</strain>
    </source>
</reference>
<accession>A0A418R7Y1</accession>
<dbReference type="GO" id="GO:0005886">
    <property type="term" value="C:plasma membrane"/>
    <property type="evidence" value="ECO:0007669"/>
    <property type="project" value="TreeGrafter"/>
</dbReference>
<proteinExistence type="predicted"/>
<keyword evidence="3" id="KW-1185">Reference proteome</keyword>
<dbReference type="InterPro" id="IPR051599">
    <property type="entry name" value="Cell_Envelope_Assoc"/>
</dbReference>
<dbReference type="EMBL" id="QYCN01000003">
    <property type="protein sequence ID" value="RIY13472.1"/>
    <property type="molecule type" value="Genomic_DNA"/>
</dbReference>
<organism evidence="2 3">
    <name type="scientific">Hymenobacter rubripertinctus</name>
    <dbReference type="NCBI Taxonomy" id="2029981"/>
    <lineage>
        <taxon>Bacteria</taxon>
        <taxon>Pseudomonadati</taxon>
        <taxon>Bacteroidota</taxon>
        <taxon>Cytophagia</taxon>
        <taxon>Cytophagales</taxon>
        <taxon>Hymenobacteraceae</taxon>
        <taxon>Hymenobacter</taxon>
    </lineage>
</organism>
<feature type="domain" description="DUF218" evidence="1">
    <location>
        <begin position="39"/>
        <end position="164"/>
    </location>
</feature>
<comment type="caution">
    <text evidence="2">The sequence shown here is derived from an EMBL/GenBank/DDBJ whole genome shotgun (WGS) entry which is preliminary data.</text>
</comment>
<reference evidence="2 3" key="2">
    <citation type="submission" date="2019-01" db="EMBL/GenBank/DDBJ databases">
        <title>Hymenobacter humicola sp. nov., isolated from soils in Antarctica.</title>
        <authorList>
            <person name="Sedlacek I."/>
            <person name="Holochova P."/>
            <person name="Kralova S."/>
            <person name="Pantucek R."/>
            <person name="Stankova E."/>
            <person name="Vrbovska V."/>
            <person name="Kristofova L."/>
            <person name="Svec P."/>
            <person name="Busse H.-J."/>
        </authorList>
    </citation>
    <scope>NUCLEOTIDE SEQUENCE [LARGE SCALE GENOMIC DNA]</scope>
    <source>
        <strain evidence="2 3">CCM 8852</strain>
    </source>
</reference>
<dbReference type="PANTHER" id="PTHR30336:SF20">
    <property type="entry name" value="DUF218 DOMAIN-CONTAINING PROTEIN"/>
    <property type="match status" value="1"/>
</dbReference>
<dbReference type="Gene3D" id="3.40.50.620">
    <property type="entry name" value="HUPs"/>
    <property type="match status" value="1"/>
</dbReference>
<dbReference type="OrthoDB" id="9782395at2"/>
<dbReference type="AlphaFoldDB" id="A0A418R7Y1"/>
<dbReference type="Proteomes" id="UP000284250">
    <property type="component" value="Unassembled WGS sequence"/>
</dbReference>
<gene>
    <name evidence="2" type="ORF">D0T11_03290</name>
</gene>
<evidence type="ECO:0000259" key="1">
    <source>
        <dbReference type="Pfam" id="PF02698"/>
    </source>
</evidence>
<dbReference type="Pfam" id="PF02698">
    <property type="entry name" value="DUF218"/>
    <property type="match status" value="1"/>
</dbReference>